<dbReference type="AlphaFoldDB" id="A0A2M8WKB1"/>
<evidence type="ECO:0000313" key="3">
    <source>
        <dbReference type="Proteomes" id="UP000228531"/>
    </source>
</evidence>
<evidence type="ECO:0000256" key="1">
    <source>
        <dbReference type="SAM" id="Phobius"/>
    </source>
</evidence>
<proteinExistence type="predicted"/>
<feature type="transmembrane region" description="Helical" evidence="1">
    <location>
        <begin position="53"/>
        <end position="72"/>
    </location>
</feature>
<protein>
    <submittedName>
        <fullName evidence="2">Uncharacterized protein</fullName>
    </submittedName>
</protein>
<sequence>MFERLTQKLYLTKGEKAYLLGYVVVVLTAPIVAILVMAGLAAPYTLVIEPTNYLYWVAISGAISAGVGLYLARGWMGNAGPLGAARAIVGSAAVTLIAAVIGGTLTVPFDGTLQAPLIVTSAFIAKPWLAAIWFAATFGAHYLMSFLEEERAFGIGREAHRSATSQLSRLSRAQLYHRD</sequence>
<feature type="transmembrane region" description="Helical" evidence="1">
    <location>
        <begin position="20"/>
        <end position="41"/>
    </location>
</feature>
<name>A0A2M8WKB1_9RHOB</name>
<keyword evidence="1" id="KW-0472">Membrane</keyword>
<reference evidence="2 3" key="1">
    <citation type="submission" date="2017-11" db="EMBL/GenBank/DDBJ databases">
        <title>Genomic Encyclopedia of Archaeal and Bacterial Type Strains, Phase II (KMG-II): From Individual Species to Whole Genera.</title>
        <authorList>
            <person name="Goeker M."/>
        </authorList>
    </citation>
    <scope>NUCLEOTIDE SEQUENCE [LARGE SCALE GENOMIC DNA]</scope>
    <source>
        <strain evidence="2 3">DSM 29128</strain>
    </source>
</reference>
<organism evidence="2 3">
    <name type="scientific">Yoonia maricola</name>
    <dbReference type="NCBI Taxonomy" id="420999"/>
    <lineage>
        <taxon>Bacteria</taxon>
        <taxon>Pseudomonadati</taxon>
        <taxon>Pseudomonadota</taxon>
        <taxon>Alphaproteobacteria</taxon>
        <taxon>Rhodobacterales</taxon>
        <taxon>Paracoccaceae</taxon>
        <taxon>Yoonia</taxon>
    </lineage>
</organism>
<keyword evidence="1" id="KW-1133">Transmembrane helix</keyword>
<dbReference type="EMBL" id="PGTY01000001">
    <property type="protein sequence ID" value="PJI91353.1"/>
    <property type="molecule type" value="Genomic_DNA"/>
</dbReference>
<feature type="transmembrane region" description="Helical" evidence="1">
    <location>
        <begin position="127"/>
        <end position="147"/>
    </location>
</feature>
<comment type="caution">
    <text evidence="2">The sequence shown here is derived from an EMBL/GenBank/DDBJ whole genome shotgun (WGS) entry which is preliminary data.</text>
</comment>
<keyword evidence="3" id="KW-1185">Reference proteome</keyword>
<accession>A0A2M8WKB1</accession>
<keyword evidence="1" id="KW-0812">Transmembrane</keyword>
<feature type="transmembrane region" description="Helical" evidence="1">
    <location>
        <begin position="84"/>
        <end position="107"/>
    </location>
</feature>
<gene>
    <name evidence="2" type="ORF">BC777_0179</name>
</gene>
<evidence type="ECO:0000313" key="2">
    <source>
        <dbReference type="EMBL" id="PJI91353.1"/>
    </source>
</evidence>
<dbReference type="Proteomes" id="UP000228531">
    <property type="component" value="Unassembled WGS sequence"/>
</dbReference>